<dbReference type="EMBL" id="AP018817">
    <property type="protein sequence ID" value="BBF71433.1"/>
    <property type="molecule type" value="Genomic_DNA"/>
</dbReference>
<evidence type="ECO:0000313" key="2">
    <source>
        <dbReference type="Proteomes" id="UP001059971"/>
    </source>
</evidence>
<evidence type="ECO:0008006" key="3">
    <source>
        <dbReference type="Google" id="ProtNLM"/>
    </source>
</evidence>
<accession>A0ABN5WHU9</accession>
<protein>
    <recommendedName>
        <fullName evidence="3">Capsule polysaccharide biosynthesis protein</fullName>
    </recommendedName>
</protein>
<reference evidence="1" key="1">
    <citation type="submission" date="2018-07" db="EMBL/GenBank/DDBJ databases">
        <title>Complete genome sequence of Sphingomonas bisphenolicum strain AO1, a bisphenol A degradative bacterium isolated from Japanese farm field.</title>
        <authorList>
            <person name="Murakami M."/>
            <person name="Koh M."/>
            <person name="Koba S."/>
            <person name="Matsumura Y."/>
        </authorList>
    </citation>
    <scope>NUCLEOTIDE SEQUENCE</scope>
    <source>
        <strain evidence="1">AO1</strain>
    </source>
</reference>
<sequence length="547" mass="59368">MAGLPMHRPVTHPLFLRSPPFPGVATSVAAVSVAAQGAPVQDSVLHAIADARVGGAFWGDRPQGVAIVVRAGVAVQADRVSGIDPDHIGIVGDMPSSVHGRILRDPVDPWHLIAAADAVHADAEDELAVVAGMLGVAVFDAQGEEVPADRLRDVARARIGMARYRDCFTDRDVPVEQVIERLGEWRRHLDSNRDIAAASGMAFWKRDMMRQFLWDGLRAPPFLAPEKGLRSAQQSGRALAIWPSRVPASTVRDAERMQVPICRVEDGFLRSNGLGAGLHPPSSVVVDHAGIYYNALVPSELEQLLATHPFPPTLIERAKRLRTAISDAGVTKYGIEGGRMLDLPAGRRTVLAIGQVDDDMSVRLGGAGVEGNLDFLSRVRRSEPDAWIIYRPHPDVQAGHRRGHLSDAAILSHADAIDSGAPLMEMVQAVDDVHVLSSLTGFEALVRGQSVTVHGMPFYAGWGLTRDLAEPTGRRGRRLTVDQLVAGTLILYPRYIDPVTRLPCGPELMVDRMASASTPNVTWLIRARTAQGKLRRFMTLCAEFLHD</sequence>
<proteinExistence type="predicted"/>
<dbReference type="CDD" id="cd16439">
    <property type="entry name" value="beta_Kdo_transferase_KpsC_2"/>
    <property type="match status" value="1"/>
</dbReference>
<organism evidence="1 2">
    <name type="scientific">Sphingomonas bisphenolicum</name>
    <dbReference type="NCBI Taxonomy" id="296544"/>
    <lineage>
        <taxon>Bacteria</taxon>
        <taxon>Pseudomonadati</taxon>
        <taxon>Pseudomonadota</taxon>
        <taxon>Alphaproteobacteria</taxon>
        <taxon>Sphingomonadales</taxon>
        <taxon>Sphingomonadaceae</taxon>
        <taxon>Sphingomonas</taxon>
    </lineage>
</organism>
<name>A0ABN5WHU9_9SPHN</name>
<gene>
    <name evidence="1" type="ORF">SBA_ch1_36330</name>
</gene>
<keyword evidence="2" id="KW-1185">Reference proteome</keyword>
<dbReference type="InterPro" id="IPR007833">
    <property type="entry name" value="Capsule_polysaccharide_synth"/>
</dbReference>
<dbReference type="Proteomes" id="UP001059971">
    <property type="component" value="Chromosome 1"/>
</dbReference>
<evidence type="ECO:0000313" key="1">
    <source>
        <dbReference type="EMBL" id="BBF71433.1"/>
    </source>
</evidence>
<dbReference type="Pfam" id="PF05159">
    <property type="entry name" value="Capsule_synth"/>
    <property type="match status" value="2"/>
</dbReference>